<evidence type="ECO:0000259" key="3">
    <source>
        <dbReference type="PROSITE" id="PS51677"/>
    </source>
</evidence>
<dbReference type="GO" id="GO:0016020">
    <property type="term" value="C:membrane"/>
    <property type="evidence" value="ECO:0007669"/>
    <property type="project" value="TreeGrafter"/>
</dbReference>
<evidence type="ECO:0000256" key="2">
    <source>
        <dbReference type="ARBA" id="ARBA00022801"/>
    </source>
</evidence>
<dbReference type="Proteomes" id="UP000184029">
    <property type="component" value="Unassembled WGS sequence"/>
</dbReference>
<dbReference type="KEGG" id="bcoa:BF29_2057"/>
<dbReference type="HOGENOM" id="CLU_021264_0_1_9"/>
<dbReference type="Pfam" id="PF01522">
    <property type="entry name" value="Polysacc_deac_1"/>
    <property type="match status" value="1"/>
</dbReference>
<keyword evidence="1" id="KW-0479">Metal-binding</keyword>
<dbReference type="RefSeq" id="WP_029143165.1">
    <property type="nucleotide sequence ID" value="NZ_ALAS01000080.1"/>
</dbReference>
<dbReference type="CDD" id="cd10917">
    <property type="entry name" value="CE4_NodB_like_6s_7s"/>
    <property type="match status" value="1"/>
</dbReference>
<dbReference type="InterPro" id="IPR002509">
    <property type="entry name" value="NODB_dom"/>
</dbReference>
<dbReference type="GO" id="GO:0005975">
    <property type="term" value="P:carbohydrate metabolic process"/>
    <property type="evidence" value="ECO:0007669"/>
    <property type="project" value="InterPro"/>
</dbReference>
<name>A0A0B5X820_HEYCO</name>
<dbReference type="Gene3D" id="3.20.20.370">
    <property type="entry name" value="Glycoside hydrolase/deacetylase"/>
    <property type="match status" value="1"/>
</dbReference>
<evidence type="ECO:0000256" key="1">
    <source>
        <dbReference type="ARBA" id="ARBA00022723"/>
    </source>
</evidence>
<comment type="caution">
    <text evidence="4">The sequence shown here is derived from an EMBL/GenBank/DDBJ whole genome shotgun (WGS) entry which is preliminary data.</text>
</comment>
<dbReference type="GO" id="GO:0046872">
    <property type="term" value="F:metal ion binding"/>
    <property type="evidence" value="ECO:0007669"/>
    <property type="project" value="UniProtKB-KW"/>
</dbReference>
<dbReference type="AlphaFoldDB" id="A0A0B5X820"/>
<dbReference type="KEGG" id="bcoa:BF29_2061"/>
<dbReference type="GO" id="GO:0016810">
    <property type="term" value="F:hydrolase activity, acting on carbon-nitrogen (but not peptide) bonds"/>
    <property type="evidence" value="ECO:0007669"/>
    <property type="project" value="InterPro"/>
</dbReference>
<protein>
    <submittedName>
        <fullName evidence="4">Polysaccharide deacetylase family sporulation protein PdaB</fullName>
    </submittedName>
</protein>
<dbReference type="InterPro" id="IPR011330">
    <property type="entry name" value="Glyco_hydro/deAcase_b/a-brl"/>
</dbReference>
<accession>A0A0B5X820</accession>
<dbReference type="PROSITE" id="PS51257">
    <property type="entry name" value="PROKAR_LIPOPROTEIN"/>
    <property type="match status" value="1"/>
</dbReference>
<keyword evidence="2" id="KW-0378">Hydrolase</keyword>
<proteinExistence type="predicted"/>
<gene>
    <name evidence="4" type="ORF">SAMN02745208_03098</name>
</gene>
<organism evidence="4 5">
    <name type="scientific">Heyndrickxia coagulans DSM 1 = ATCC 7050</name>
    <dbReference type="NCBI Taxonomy" id="1121088"/>
    <lineage>
        <taxon>Bacteria</taxon>
        <taxon>Bacillati</taxon>
        <taxon>Bacillota</taxon>
        <taxon>Bacilli</taxon>
        <taxon>Bacillales</taxon>
        <taxon>Bacillaceae</taxon>
        <taxon>Heyndrickxia</taxon>
    </lineage>
</organism>
<evidence type="ECO:0000313" key="5">
    <source>
        <dbReference type="Proteomes" id="UP000184029"/>
    </source>
</evidence>
<dbReference type="InterPro" id="IPR050248">
    <property type="entry name" value="Polysacc_deacetylase_ArnD"/>
</dbReference>
<evidence type="ECO:0000313" key="4">
    <source>
        <dbReference type="EMBL" id="SHG04662.1"/>
    </source>
</evidence>
<dbReference type="PROSITE" id="PS51677">
    <property type="entry name" value="NODB"/>
    <property type="match status" value="1"/>
</dbReference>
<dbReference type="SUPFAM" id="SSF88713">
    <property type="entry name" value="Glycoside hydrolase/deacetylase"/>
    <property type="match status" value="1"/>
</dbReference>
<dbReference type="GeneID" id="29814907"/>
<dbReference type="EMBL" id="FQUB01000134">
    <property type="protein sequence ID" value="SHG04662.1"/>
    <property type="molecule type" value="Genomic_DNA"/>
</dbReference>
<dbReference type="PANTHER" id="PTHR10587">
    <property type="entry name" value="GLYCOSYL TRANSFERASE-RELATED"/>
    <property type="match status" value="1"/>
</dbReference>
<reference evidence="4 5" key="1">
    <citation type="submission" date="2016-11" db="EMBL/GenBank/DDBJ databases">
        <authorList>
            <person name="Varghese N."/>
            <person name="Submissions S."/>
        </authorList>
    </citation>
    <scope>NUCLEOTIDE SEQUENCE [LARGE SCALE GENOMIC DNA]</scope>
    <source>
        <strain evidence="4 5">DSM 1</strain>
    </source>
</reference>
<feature type="domain" description="NodB homology" evidence="3">
    <location>
        <begin position="55"/>
        <end position="237"/>
    </location>
</feature>
<dbReference type="PANTHER" id="PTHR10587:SF133">
    <property type="entry name" value="CHITIN DEACETYLASE 1-RELATED"/>
    <property type="match status" value="1"/>
</dbReference>
<sequence length="261" mass="30238">MINKKFVLWCILIIGCSVALSFICTVFVKANDLNRGRKFYEEHGKAIWEIPTKQKVIALTFDDGPSSKYTPEILDILKQYHAKATFFVVGTCVKAHPDVVKREILDGHELANHTYHHSGFRGLNEEEIRNELRKTKQTITQLTGYSPKLFRPPGGYYNETIINVSNQEGYTVVIWSWHQNTYDWKKPGVHNIVKKVLSNARNGDIVLFHDNGGDRRQTIEALKKILPELQKRGYKFVTVSELLQMHPKYRYLDLSQYFGHQ</sequence>